<dbReference type="Proteomes" id="UP000708208">
    <property type="component" value="Unassembled WGS sequence"/>
</dbReference>
<sequence length="310" mass="34259">MFCLGLKLGLISMIIVRGKEALELYTVEFTTVNSQMSSRDNIEAGGSNGFAIKDVLEHVKSHGPKLVPFFKTVGMYFFFFIPHENPSVYAMILKCLPCLALSIFICLHGISAGKEHAYSRKILAGLLFSCLGDAFLVWPTYFPHGMAAFGVAQIFYSWAYGFSHPHWTVGGIVYAVNTLGLAVVIPNMTNVPLPVVVGLPTYSLLLMMMVWRGIARVENLGKWTWSKLCSSVGGILFAISDSLIGISLFLYPFAYSQVLIMSTYYTAQLCIALSIVQTDFSFEFPRASDRVHGREISSRQLESTPVTSAK</sequence>
<evidence type="ECO:0000256" key="5">
    <source>
        <dbReference type="ARBA" id="ARBA00023136"/>
    </source>
</evidence>
<feature type="transmembrane region" description="Helical" evidence="9">
    <location>
        <begin position="88"/>
        <end position="110"/>
    </location>
</feature>
<accession>A0A8J2KLB5</accession>
<dbReference type="GO" id="GO:0047408">
    <property type="term" value="F:alkenylglycerophosphocholine hydrolase activity"/>
    <property type="evidence" value="ECO:0007669"/>
    <property type="project" value="UniProtKB-EC"/>
</dbReference>
<evidence type="ECO:0000256" key="9">
    <source>
        <dbReference type="SAM" id="Phobius"/>
    </source>
</evidence>
<feature type="transmembrane region" description="Helical" evidence="9">
    <location>
        <begin position="167"/>
        <end position="185"/>
    </location>
</feature>
<evidence type="ECO:0000313" key="11">
    <source>
        <dbReference type="EMBL" id="CAG7727346.1"/>
    </source>
</evidence>
<dbReference type="OrthoDB" id="2133758at2759"/>
<dbReference type="AlphaFoldDB" id="A0A8J2KLB5"/>
<name>A0A8J2KLB5_9HEXA</name>
<feature type="transmembrane region" description="Helical" evidence="9">
    <location>
        <begin position="122"/>
        <end position="138"/>
    </location>
</feature>
<evidence type="ECO:0000256" key="4">
    <source>
        <dbReference type="ARBA" id="ARBA00022989"/>
    </source>
</evidence>
<dbReference type="PANTHER" id="PTHR31885">
    <property type="entry name" value="GH04784P"/>
    <property type="match status" value="1"/>
</dbReference>
<dbReference type="Pfam" id="PF07947">
    <property type="entry name" value="YhhN"/>
    <property type="match status" value="1"/>
</dbReference>
<dbReference type="InterPro" id="IPR012506">
    <property type="entry name" value="TMEM86B-like"/>
</dbReference>
<evidence type="ECO:0000256" key="6">
    <source>
        <dbReference type="ARBA" id="ARBA00035673"/>
    </source>
</evidence>
<comment type="catalytic activity">
    <reaction evidence="7">
        <text>a 1-O-(1Z-alkenyl)-sn-glycero-3-phosphoethanolamine + H2O = a 2,3-saturated aldehyde + sn-glycero-3-phosphoethanolamine</text>
        <dbReference type="Rhea" id="RHEA:16905"/>
        <dbReference type="ChEBI" id="CHEBI:15377"/>
        <dbReference type="ChEBI" id="CHEBI:73359"/>
        <dbReference type="ChEBI" id="CHEBI:77288"/>
        <dbReference type="ChEBI" id="CHEBI:143890"/>
        <dbReference type="EC" id="3.3.2.2"/>
    </reaction>
</comment>
<comment type="caution">
    <text evidence="11">The sequence shown here is derived from an EMBL/GenBank/DDBJ whole genome shotgun (WGS) entry which is preliminary data.</text>
</comment>
<evidence type="ECO:0000256" key="7">
    <source>
        <dbReference type="ARBA" id="ARBA00049458"/>
    </source>
</evidence>
<keyword evidence="10" id="KW-0732">Signal</keyword>
<dbReference type="PANTHER" id="PTHR31885:SF6">
    <property type="entry name" value="GH04784P"/>
    <property type="match status" value="1"/>
</dbReference>
<keyword evidence="5 9" id="KW-0472">Membrane</keyword>
<proteinExistence type="inferred from homology"/>
<feature type="transmembrane region" description="Helical" evidence="9">
    <location>
        <begin position="191"/>
        <end position="211"/>
    </location>
</feature>
<feature type="chain" id="PRO_5035150192" description="lysoplasmalogenase" evidence="10">
    <location>
        <begin position="22"/>
        <end position="310"/>
    </location>
</feature>
<gene>
    <name evidence="11" type="ORF">AFUS01_LOCUS16195</name>
</gene>
<evidence type="ECO:0000313" key="12">
    <source>
        <dbReference type="Proteomes" id="UP000708208"/>
    </source>
</evidence>
<keyword evidence="12" id="KW-1185">Reference proteome</keyword>
<protein>
    <recommendedName>
        <fullName evidence="6">lysoplasmalogenase</fullName>
        <ecNumber evidence="6">3.3.2.2</ecNumber>
    </recommendedName>
</protein>
<dbReference type="EC" id="3.3.2.2" evidence="6"/>
<comment type="subcellular location">
    <subcellularLocation>
        <location evidence="1">Membrane</location>
        <topology evidence="1">Multi-pass membrane protein</topology>
    </subcellularLocation>
</comment>
<evidence type="ECO:0000256" key="2">
    <source>
        <dbReference type="ARBA" id="ARBA00007375"/>
    </source>
</evidence>
<evidence type="ECO:0000256" key="10">
    <source>
        <dbReference type="SAM" id="SignalP"/>
    </source>
</evidence>
<comment type="catalytic activity">
    <reaction evidence="8">
        <text>a 1-O-(1Z-alkenyl)-sn-glycero-3-phosphocholine + H2O = a 2,3-saturated aldehyde + sn-glycerol 3-phosphocholine</text>
        <dbReference type="Rhea" id="RHEA:22544"/>
        <dbReference type="ChEBI" id="CHEBI:15377"/>
        <dbReference type="ChEBI" id="CHEBI:16870"/>
        <dbReference type="ChEBI" id="CHEBI:73359"/>
        <dbReference type="ChEBI" id="CHEBI:77287"/>
        <dbReference type="EC" id="3.3.2.2"/>
    </reaction>
</comment>
<dbReference type="EMBL" id="CAJVCH010147429">
    <property type="protein sequence ID" value="CAG7727346.1"/>
    <property type="molecule type" value="Genomic_DNA"/>
</dbReference>
<evidence type="ECO:0000256" key="1">
    <source>
        <dbReference type="ARBA" id="ARBA00004141"/>
    </source>
</evidence>
<evidence type="ECO:0000256" key="8">
    <source>
        <dbReference type="ARBA" id="ARBA00049560"/>
    </source>
</evidence>
<dbReference type="GO" id="GO:0016020">
    <property type="term" value="C:membrane"/>
    <property type="evidence" value="ECO:0007669"/>
    <property type="project" value="UniProtKB-SubCell"/>
</dbReference>
<reference evidence="11" key="1">
    <citation type="submission" date="2021-06" db="EMBL/GenBank/DDBJ databases">
        <authorList>
            <person name="Hodson N. C."/>
            <person name="Mongue J. A."/>
            <person name="Jaron S. K."/>
        </authorList>
    </citation>
    <scope>NUCLEOTIDE SEQUENCE</scope>
</reference>
<keyword evidence="4 9" id="KW-1133">Transmembrane helix</keyword>
<evidence type="ECO:0000256" key="3">
    <source>
        <dbReference type="ARBA" id="ARBA00022692"/>
    </source>
</evidence>
<feature type="signal peptide" evidence="10">
    <location>
        <begin position="1"/>
        <end position="21"/>
    </location>
</feature>
<organism evidence="11 12">
    <name type="scientific">Allacma fusca</name>
    <dbReference type="NCBI Taxonomy" id="39272"/>
    <lineage>
        <taxon>Eukaryota</taxon>
        <taxon>Metazoa</taxon>
        <taxon>Ecdysozoa</taxon>
        <taxon>Arthropoda</taxon>
        <taxon>Hexapoda</taxon>
        <taxon>Collembola</taxon>
        <taxon>Symphypleona</taxon>
        <taxon>Sminthuridae</taxon>
        <taxon>Allacma</taxon>
    </lineage>
</organism>
<keyword evidence="3 9" id="KW-0812">Transmembrane</keyword>
<comment type="similarity">
    <text evidence="2">Belongs to the TMEM86 family.</text>
</comment>
<feature type="transmembrane region" description="Helical" evidence="9">
    <location>
        <begin position="232"/>
        <end position="251"/>
    </location>
</feature>